<dbReference type="RefSeq" id="WP_204911706.1">
    <property type="nucleotide sequence ID" value="NZ_BAAAYR010000001.1"/>
</dbReference>
<dbReference type="PANTHER" id="PTHR30603:SF47">
    <property type="entry name" value="RNA POLYMERASE SIGMA FACTOR SIGD, CHLOROPLASTIC"/>
    <property type="match status" value="1"/>
</dbReference>
<keyword evidence="1" id="KW-0805">Transcription regulation</keyword>
<organism evidence="7 8">
    <name type="scientific">Microlunatus spumicola</name>
    <dbReference type="NCBI Taxonomy" id="81499"/>
    <lineage>
        <taxon>Bacteria</taxon>
        <taxon>Bacillati</taxon>
        <taxon>Actinomycetota</taxon>
        <taxon>Actinomycetes</taxon>
        <taxon>Propionibacteriales</taxon>
        <taxon>Propionibacteriaceae</taxon>
        <taxon>Microlunatus</taxon>
    </lineage>
</organism>
<keyword evidence="4" id="KW-0804">Transcription</keyword>
<dbReference type="InterPro" id="IPR013324">
    <property type="entry name" value="RNA_pol_sigma_r3/r4-like"/>
</dbReference>
<evidence type="ECO:0000259" key="6">
    <source>
        <dbReference type="PROSITE" id="PS00715"/>
    </source>
</evidence>
<dbReference type="InterPro" id="IPR000943">
    <property type="entry name" value="RNA_pol_sigma70"/>
</dbReference>
<keyword evidence="3" id="KW-0238">DNA-binding</keyword>
<dbReference type="Gene3D" id="1.10.10.10">
    <property type="entry name" value="Winged helix-like DNA-binding domain superfamily/Winged helix DNA-binding domain"/>
    <property type="match status" value="1"/>
</dbReference>
<accession>A0ABP6X1X3</accession>
<dbReference type="Pfam" id="PF04545">
    <property type="entry name" value="Sigma70_r4"/>
    <property type="match status" value="1"/>
</dbReference>
<evidence type="ECO:0000256" key="2">
    <source>
        <dbReference type="ARBA" id="ARBA00023082"/>
    </source>
</evidence>
<dbReference type="SUPFAM" id="SSF88946">
    <property type="entry name" value="Sigma2 domain of RNA polymerase sigma factors"/>
    <property type="match status" value="1"/>
</dbReference>
<dbReference type="PROSITE" id="PS00715">
    <property type="entry name" value="SIGMA70_1"/>
    <property type="match status" value="1"/>
</dbReference>
<proteinExistence type="predicted"/>
<dbReference type="NCBIfam" id="TIGR02937">
    <property type="entry name" value="sigma70-ECF"/>
    <property type="match status" value="1"/>
</dbReference>
<dbReference type="EMBL" id="BAAAYR010000001">
    <property type="protein sequence ID" value="GAA3559058.1"/>
    <property type="molecule type" value="Genomic_DNA"/>
</dbReference>
<evidence type="ECO:0000313" key="8">
    <source>
        <dbReference type="Proteomes" id="UP001500767"/>
    </source>
</evidence>
<dbReference type="CDD" id="cd06171">
    <property type="entry name" value="Sigma70_r4"/>
    <property type="match status" value="1"/>
</dbReference>
<dbReference type="InterPro" id="IPR050239">
    <property type="entry name" value="Sigma-70_RNA_pol_init_factors"/>
</dbReference>
<dbReference type="PRINTS" id="PR00046">
    <property type="entry name" value="SIGMA70FCT"/>
</dbReference>
<protein>
    <recommendedName>
        <fullName evidence="6">RNA polymerase sigma-70 domain-containing protein</fullName>
    </recommendedName>
</protein>
<dbReference type="Gene3D" id="1.20.120.1810">
    <property type="match status" value="1"/>
</dbReference>
<feature type="region of interest" description="Disordered" evidence="5">
    <location>
        <begin position="6"/>
        <end position="39"/>
    </location>
</feature>
<dbReference type="InterPro" id="IPR014284">
    <property type="entry name" value="RNA_pol_sigma-70_dom"/>
</dbReference>
<evidence type="ECO:0000256" key="3">
    <source>
        <dbReference type="ARBA" id="ARBA00023125"/>
    </source>
</evidence>
<dbReference type="InterPro" id="IPR007630">
    <property type="entry name" value="RNA_pol_sigma70_r4"/>
</dbReference>
<dbReference type="Proteomes" id="UP001500767">
    <property type="component" value="Unassembled WGS sequence"/>
</dbReference>
<dbReference type="PANTHER" id="PTHR30603">
    <property type="entry name" value="RNA POLYMERASE SIGMA FACTOR RPO"/>
    <property type="match status" value="1"/>
</dbReference>
<dbReference type="Pfam" id="PF04542">
    <property type="entry name" value="Sigma70_r2"/>
    <property type="match status" value="1"/>
</dbReference>
<feature type="domain" description="RNA polymerase sigma-70" evidence="6">
    <location>
        <begin position="116"/>
        <end position="129"/>
    </location>
</feature>
<dbReference type="SUPFAM" id="SSF88659">
    <property type="entry name" value="Sigma3 and sigma4 domains of RNA polymerase sigma factors"/>
    <property type="match status" value="2"/>
</dbReference>
<evidence type="ECO:0000256" key="1">
    <source>
        <dbReference type="ARBA" id="ARBA00023015"/>
    </source>
</evidence>
<reference evidence="8" key="1">
    <citation type="journal article" date="2019" name="Int. J. Syst. Evol. Microbiol.">
        <title>The Global Catalogue of Microorganisms (GCM) 10K type strain sequencing project: providing services to taxonomists for standard genome sequencing and annotation.</title>
        <authorList>
            <consortium name="The Broad Institute Genomics Platform"/>
            <consortium name="The Broad Institute Genome Sequencing Center for Infectious Disease"/>
            <person name="Wu L."/>
            <person name="Ma J."/>
        </authorList>
    </citation>
    <scope>NUCLEOTIDE SEQUENCE [LARGE SCALE GENOMIC DNA]</scope>
    <source>
        <strain evidence="8">JCM 16540</strain>
    </source>
</reference>
<keyword evidence="2" id="KW-0731">Sigma factor</keyword>
<dbReference type="InterPro" id="IPR036388">
    <property type="entry name" value="WH-like_DNA-bd_sf"/>
</dbReference>
<name>A0ABP6X1X3_9ACTN</name>
<feature type="compositionally biased region" description="Polar residues" evidence="5">
    <location>
        <begin position="15"/>
        <end position="26"/>
    </location>
</feature>
<evidence type="ECO:0000313" key="7">
    <source>
        <dbReference type="EMBL" id="GAA3559058.1"/>
    </source>
</evidence>
<sequence length="316" mass="33341">MTVVLAAAPAPLTADSPTADSPTAGSQVGDADARDAQAAHQTEQVARWAAAVEAGVLARAARQDPEVPWRGDATEEELRAVEEEGARAQQAFVAANLGLVGAVLSSWARRGAPTADLFQEGCLGLIAAVVRFDHTRGVRFSTYATYWIRTCVGSAASRQASGASVPVSRHDQLRAAHGVESLLIQDLGRLPSVAEVAEAIGRDPRWTADLLGHRPARSLDDLDERSLHRLIGTGDEPDGGAGREPETWARRLLATLTGFDRQVLELRLGFGGGTPSSLAGVARELGVPVGRVRRAEARALEQLRGRCPRSFAGAAS</sequence>
<gene>
    <name evidence="7" type="ORF">GCM10022197_13040</name>
</gene>
<dbReference type="InterPro" id="IPR007627">
    <property type="entry name" value="RNA_pol_sigma70_r2"/>
</dbReference>
<keyword evidence="8" id="KW-1185">Reference proteome</keyword>
<dbReference type="InterPro" id="IPR013325">
    <property type="entry name" value="RNA_pol_sigma_r2"/>
</dbReference>
<comment type="caution">
    <text evidence="7">The sequence shown here is derived from an EMBL/GenBank/DDBJ whole genome shotgun (WGS) entry which is preliminary data.</text>
</comment>
<evidence type="ECO:0000256" key="5">
    <source>
        <dbReference type="SAM" id="MobiDB-lite"/>
    </source>
</evidence>
<evidence type="ECO:0000256" key="4">
    <source>
        <dbReference type="ARBA" id="ARBA00023163"/>
    </source>
</evidence>